<reference evidence="2" key="1">
    <citation type="submission" date="2022-08" db="EMBL/GenBank/DDBJ databases">
        <authorList>
            <person name="Gutierrez-Valencia J."/>
        </authorList>
    </citation>
    <scope>NUCLEOTIDE SEQUENCE</scope>
</reference>
<comment type="caution">
    <text evidence="2">The sequence shown here is derived from an EMBL/GenBank/DDBJ whole genome shotgun (WGS) entry which is preliminary data.</text>
</comment>
<proteinExistence type="predicted"/>
<dbReference type="Pfam" id="PF10536">
    <property type="entry name" value="PMD"/>
    <property type="match status" value="1"/>
</dbReference>
<dbReference type="AlphaFoldDB" id="A0AAV0LHR6"/>
<name>A0AAV0LHR6_9ROSI</name>
<dbReference type="Proteomes" id="UP001154282">
    <property type="component" value="Unassembled WGS sequence"/>
</dbReference>
<organism evidence="2 3">
    <name type="scientific">Linum tenue</name>
    <dbReference type="NCBI Taxonomy" id="586396"/>
    <lineage>
        <taxon>Eukaryota</taxon>
        <taxon>Viridiplantae</taxon>
        <taxon>Streptophyta</taxon>
        <taxon>Embryophyta</taxon>
        <taxon>Tracheophyta</taxon>
        <taxon>Spermatophyta</taxon>
        <taxon>Magnoliopsida</taxon>
        <taxon>eudicotyledons</taxon>
        <taxon>Gunneridae</taxon>
        <taxon>Pentapetalae</taxon>
        <taxon>rosids</taxon>
        <taxon>fabids</taxon>
        <taxon>Malpighiales</taxon>
        <taxon>Linaceae</taxon>
        <taxon>Linum</taxon>
    </lineage>
</organism>
<accession>A0AAV0LHR6</accession>
<dbReference type="InterPro" id="IPR019557">
    <property type="entry name" value="AminoTfrase-like_pln_mobile"/>
</dbReference>
<evidence type="ECO:0000259" key="1">
    <source>
        <dbReference type="Pfam" id="PF10536"/>
    </source>
</evidence>
<sequence length="78" mass="9244">MDGFPGEQLFYPSCTVRWWQPYVERAVHLRGTVIQSETFRVVLPLICFSAVMWHHPDCVLRQFGMRQHEPHQPHPEAE</sequence>
<keyword evidence="3" id="KW-1185">Reference proteome</keyword>
<feature type="non-terminal residue" evidence="2">
    <location>
        <position position="78"/>
    </location>
</feature>
<protein>
    <recommendedName>
        <fullName evidence="1">Aminotransferase-like plant mobile domain-containing protein</fullName>
    </recommendedName>
</protein>
<evidence type="ECO:0000313" key="3">
    <source>
        <dbReference type="Proteomes" id="UP001154282"/>
    </source>
</evidence>
<gene>
    <name evidence="2" type="ORF">LITE_LOCUS23509</name>
</gene>
<dbReference type="EMBL" id="CAMGYJ010000006">
    <property type="protein sequence ID" value="CAI0432598.1"/>
    <property type="molecule type" value="Genomic_DNA"/>
</dbReference>
<feature type="domain" description="Aminotransferase-like plant mobile" evidence="1">
    <location>
        <begin position="19"/>
        <end position="72"/>
    </location>
</feature>
<evidence type="ECO:0000313" key="2">
    <source>
        <dbReference type="EMBL" id="CAI0432598.1"/>
    </source>
</evidence>